<evidence type="ECO:0000313" key="3">
    <source>
        <dbReference type="Proteomes" id="UP000323454"/>
    </source>
</evidence>
<feature type="compositionally biased region" description="Polar residues" evidence="1">
    <location>
        <begin position="138"/>
        <end position="147"/>
    </location>
</feature>
<dbReference type="Proteomes" id="UP000323454">
    <property type="component" value="Unassembled WGS sequence"/>
</dbReference>
<keyword evidence="3" id="KW-1185">Reference proteome</keyword>
<name>A0A5B2XR97_9PSEU</name>
<evidence type="ECO:0000313" key="2">
    <source>
        <dbReference type="EMBL" id="KAA2266177.1"/>
    </source>
</evidence>
<sequence length="154" mass="16492">MAARPGMRFNIEFDEWFPQGAFIVGDVTAVTEYQSQEDKQRNKPLRPRIDEASGLPVFRVTLADPSAEKDRDKSVTVEIAAKVQPVPPAALPGTPFRPVVLEGLTIQPRAEASGQAKWITYVVRATGMRPVDAGGTVKASSPSSDAGKTSAKAA</sequence>
<gene>
    <name evidence="2" type="ORF">F0L68_03445</name>
</gene>
<feature type="region of interest" description="Disordered" evidence="1">
    <location>
        <begin position="130"/>
        <end position="154"/>
    </location>
</feature>
<evidence type="ECO:0008006" key="4">
    <source>
        <dbReference type="Google" id="ProtNLM"/>
    </source>
</evidence>
<dbReference type="OrthoDB" id="3689685at2"/>
<comment type="caution">
    <text evidence="2">The sequence shown here is derived from an EMBL/GenBank/DDBJ whole genome shotgun (WGS) entry which is preliminary data.</text>
</comment>
<evidence type="ECO:0000256" key="1">
    <source>
        <dbReference type="SAM" id="MobiDB-lite"/>
    </source>
</evidence>
<protein>
    <recommendedName>
        <fullName evidence="4">Plasmid replication, integration and excision activator</fullName>
    </recommendedName>
</protein>
<reference evidence="2 3" key="2">
    <citation type="submission" date="2019-09" db="EMBL/GenBank/DDBJ databases">
        <authorList>
            <person name="Jin C."/>
        </authorList>
    </citation>
    <scope>NUCLEOTIDE SEQUENCE [LARGE SCALE GENOMIC DNA]</scope>
    <source>
        <strain evidence="2 3">AN110305</strain>
    </source>
</reference>
<organism evidence="2 3">
    <name type="scientific">Solihabitans fulvus</name>
    <dbReference type="NCBI Taxonomy" id="1892852"/>
    <lineage>
        <taxon>Bacteria</taxon>
        <taxon>Bacillati</taxon>
        <taxon>Actinomycetota</taxon>
        <taxon>Actinomycetes</taxon>
        <taxon>Pseudonocardiales</taxon>
        <taxon>Pseudonocardiaceae</taxon>
        <taxon>Solihabitans</taxon>
    </lineage>
</organism>
<dbReference type="AlphaFoldDB" id="A0A5B2XR97"/>
<accession>A0A5B2XR97</accession>
<dbReference type="EMBL" id="VUOB01000003">
    <property type="protein sequence ID" value="KAA2266177.1"/>
    <property type="molecule type" value="Genomic_DNA"/>
</dbReference>
<dbReference type="RefSeq" id="WP_149847915.1">
    <property type="nucleotide sequence ID" value="NZ_VUOB01000003.1"/>
</dbReference>
<proteinExistence type="predicted"/>
<reference evidence="2 3" key="1">
    <citation type="submission" date="2019-09" db="EMBL/GenBank/DDBJ databases">
        <title>Goodfellowia gen. nov., a new genus of the Pseudonocardineae related to Actinoalloteichus, containing Goodfellowia coeruleoviolacea gen. nov., comb. nov. gen. nov., comb. nov.</title>
        <authorList>
            <person name="Labeda D."/>
        </authorList>
    </citation>
    <scope>NUCLEOTIDE SEQUENCE [LARGE SCALE GENOMIC DNA]</scope>
    <source>
        <strain evidence="2 3">AN110305</strain>
    </source>
</reference>